<gene>
    <name evidence="1" type="ORF">ACFOWZ_00765</name>
</gene>
<name>A0ABV8BIG3_9PSEU</name>
<proteinExistence type="predicted"/>
<dbReference type="RefSeq" id="WP_382367137.1">
    <property type="nucleotide sequence ID" value="NZ_JBHRZI010000003.1"/>
</dbReference>
<accession>A0ABV8BIG3</accession>
<sequence>MRPSPKTDVLVAVDTALRPTGFVRRGHVWLQNRGDGVSGWLGFGVSGSLELTPLVGVCFRRYDEVCRALGVGIAGTPLVSAPLGSLMGDKPVWQWTFEAGGDHAAVASSLVGAFLEHGLPYVDKHAKWDALARELVAKPESLLDFERARKLAIIHVLGGNVGAAREVLAKERERVADSADVYARSYRAFAHRFELAFRA</sequence>
<reference evidence="2" key="1">
    <citation type="journal article" date="2019" name="Int. J. Syst. Evol. Microbiol.">
        <title>The Global Catalogue of Microorganisms (GCM) 10K type strain sequencing project: providing services to taxonomists for standard genome sequencing and annotation.</title>
        <authorList>
            <consortium name="The Broad Institute Genomics Platform"/>
            <consortium name="The Broad Institute Genome Sequencing Center for Infectious Disease"/>
            <person name="Wu L."/>
            <person name="Ma J."/>
        </authorList>
    </citation>
    <scope>NUCLEOTIDE SEQUENCE [LARGE SCALE GENOMIC DNA]</scope>
    <source>
        <strain evidence="2">CGMCC 4.7405</strain>
    </source>
</reference>
<dbReference type="Proteomes" id="UP001595690">
    <property type="component" value="Unassembled WGS sequence"/>
</dbReference>
<comment type="caution">
    <text evidence="1">The sequence shown here is derived from an EMBL/GenBank/DDBJ whole genome shotgun (WGS) entry which is preliminary data.</text>
</comment>
<organism evidence="1 2">
    <name type="scientific">Lentzea rhizosphaerae</name>
    <dbReference type="NCBI Taxonomy" id="2041025"/>
    <lineage>
        <taxon>Bacteria</taxon>
        <taxon>Bacillati</taxon>
        <taxon>Actinomycetota</taxon>
        <taxon>Actinomycetes</taxon>
        <taxon>Pseudonocardiales</taxon>
        <taxon>Pseudonocardiaceae</taxon>
        <taxon>Lentzea</taxon>
    </lineage>
</organism>
<dbReference type="EMBL" id="JBHRZI010000003">
    <property type="protein sequence ID" value="MFC3889988.1"/>
    <property type="molecule type" value="Genomic_DNA"/>
</dbReference>
<evidence type="ECO:0000313" key="2">
    <source>
        <dbReference type="Proteomes" id="UP001595690"/>
    </source>
</evidence>
<protein>
    <submittedName>
        <fullName evidence="1">Uncharacterized protein</fullName>
    </submittedName>
</protein>
<keyword evidence="2" id="KW-1185">Reference proteome</keyword>
<evidence type="ECO:0000313" key="1">
    <source>
        <dbReference type="EMBL" id="MFC3889988.1"/>
    </source>
</evidence>